<keyword evidence="2" id="KW-1185">Reference proteome</keyword>
<organism evidence="1 2">
    <name type="scientific">Liparis tanakae</name>
    <name type="common">Tanaka's snailfish</name>
    <dbReference type="NCBI Taxonomy" id="230148"/>
    <lineage>
        <taxon>Eukaryota</taxon>
        <taxon>Metazoa</taxon>
        <taxon>Chordata</taxon>
        <taxon>Craniata</taxon>
        <taxon>Vertebrata</taxon>
        <taxon>Euteleostomi</taxon>
        <taxon>Actinopterygii</taxon>
        <taxon>Neopterygii</taxon>
        <taxon>Teleostei</taxon>
        <taxon>Neoteleostei</taxon>
        <taxon>Acanthomorphata</taxon>
        <taxon>Eupercaria</taxon>
        <taxon>Perciformes</taxon>
        <taxon>Cottioidei</taxon>
        <taxon>Cottales</taxon>
        <taxon>Liparidae</taxon>
        <taxon>Liparis</taxon>
    </lineage>
</organism>
<accession>A0A4Z2HNQ2</accession>
<dbReference type="EMBL" id="SRLO01000203">
    <property type="protein sequence ID" value="TNN67506.1"/>
    <property type="molecule type" value="Genomic_DNA"/>
</dbReference>
<evidence type="ECO:0000313" key="2">
    <source>
        <dbReference type="Proteomes" id="UP000314294"/>
    </source>
</evidence>
<name>A0A4Z2HNQ2_9TELE</name>
<protein>
    <submittedName>
        <fullName evidence="1">Uncharacterized protein</fullName>
    </submittedName>
</protein>
<reference evidence="1 2" key="1">
    <citation type="submission" date="2019-03" db="EMBL/GenBank/DDBJ databases">
        <title>First draft genome of Liparis tanakae, snailfish: a comprehensive survey of snailfish specific genes.</title>
        <authorList>
            <person name="Kim W."/>
            <person name="Song I."/>
            <person name="Jeong J.-H."/>
            <person name="Kim D."/>
            <person name="Kim S."/>
            <person name="Ryu S."/>
            <person name="Song J.Y."/>
            <person name="Lee S.K."/>
        </authorList>
    </citation>
    <scope>NUCLEOTIDE SEQUENCE [LARGE SCALE GENOMIC DNA]</scope>
    <source>
        <tissue evidence="1">Muscle</tissue>
    </source>
</reference>
<dbReference type="AlphaFoldDB" id="A0A4Z2HNQ2"/>
<proteinExistence type="predicted"/>
<gene>
    <name evidence="1" type="ORF">EYF80_022312</name>
</gene>
<evidence type="ECO:0000313" key="1">
    <source>
        <dbReference type="EMBL" id="TNN67506.1"/>
    </source>
</evidence>
<sequence length="113" mass="11782">MAICTSVTAIGGLWAENLTILHPFIPLPSPAMCSSEGGPRFLKSARGPRLRALEHGADSVPGGVAALKPEGNLLAEIVKRSFGRVAVECCVTGVTLARQEGGPTQSELEEQNS</sequence>
<comment type="caution">
    <text evidence="1">The sequence shown here is derived from an EMBL/GenBank/DDBJ whole genome shotgun (WGS) entry which is preliminary data.</text>
</comment>
<dbReference type="Proteomes" id="UP000314294">
    <property type="component" value="Unassembled WGS sequence"/>
</dbReference>